<name>A0AA90NAL5_9ACTN</name>
<reference evidence="2" key="1">
    <citation type="submission" date="2023-08" db="EMBL/GenBank/DDBJ databases">
        <title>The draft genome of Tsukamurella strandjordii strain 050030.</title>
        <authorList>
            <person name="Zhao F."/>
            <person name="Feng Y."/>
            <person name="Zong Z."/>
        </authorList>
    </citation>
    <scope>NUCLEOTIDE SEQUENCE</scope>
    <source>
        <strain evidence="2">050030</strain>
    </source>
</reference>
<feature type="region of interest" description="Disordered" evidence="1">
    <location>
        <begin position="1"/>
        <end position="21"/>
    </location>
</feature>
<gene>
    <name evidence="2" type="ORF">Q7X28_12410</name>
</gene>
<protein>
    <submittedName>
        <fullName evidence="2">Uncharacterized protein</fullName>
    </submittedName>
</protein>
<keyword evidence="3" id="KW-1185">Reference proteome</keyword>
<comment type="caution">
    <text evidence="2">The sequence shown here is derived from an EMBL/GenBank/DDBJ whole genome shotgun (WGS) entry which is preliminary data.</text>
</comment>
<evidence type="ECO:0000313" key="2">
    <source>
        <dbReference type="EMBL" id="MDP0398731.1"/>
    </source>
</evidence>
<sequence>MAGCSEPTSGPTRLPDGYPADQVPVVGEIRKAETIEVGHVMWRITVAGDDTIAGSRALLDAGLAPVAPNVPLDAGAVGAVYRGRGFTVAISSNAGDVTYVVSPTPGV</sequence>
<organism evidence="2 3">
    <name type="scientific">Tsukamurella strandjordii</name>
    <dbReference type="NCBI Taxonomy" id="147577"/>
    <lineage>
        <taxon>Bacteria</taxon>
        <taxon>Bacillati</taxon>
        <taxon>Actinomycetota</taxon>
        <taxon>Actinomycetes</taxon>
        <taxon>Mycobacteriales</taxon>
        <taxon>Tsukamurellaceae</taxon>
        <taxon>Tsukamurella</taxon>
    </lineage>
</organism>
<feature type="compositionally biased region" description="Polar residues" evidence="1">
    <location>
        <begin position="1"/>
        <end position="11"/>
    </location>
</feature>
<accession>A0AA90NAL5</accession>
<dbReference type="RefSeq" id="WP_305111532.1">
    <property type="nucleotide sequence ID" value="NZ_JAUTIX010000004.1"/>
</dbReference>
<evidence type="ECO:0000313" key="3">
    <source>
        <dbReference type="Proteomes" id="UP001178281"/>
    </source>
</evidence>
<dbReference type="EMBL" id="JAUTIX010000004">
    <property type="protein sequence ID" value="MDP0398731.1"/>
    <property type="molecule type" value="Genomic_DNA"/>
</dbReference>
<dbReference type="Proteomes" id="UP001178281">
    <property type="component" value="Unassembled WGS sequence"/>
</dbReference>
<evidence type="ECO:0000256" key="1">
    <source>
        <dbReference type="SAM" id="MobiDB-lite"/>
    </source>
</evidence>
<dbReference type="AlphaFoldDB" id="A0AA90NAL5"/>
<proteinExistence type="predicted"/>